<dbReference type="EMBL" id="RHIB01000002">
    <property type="protein sequence ID" value="RNA67990.1"/>
    <property type="molecule type" value="Genomic_DNA"/>
</dbReference>
<accession>A0A3M7TSL0</accession>
<evidence type="ECO:0000313" key="1">
    <source>
        <dbReference type="EMBL" id="RNA67990.1"/>
    </source>
</evidence>
<comment type="caution">
    <text evidence="1">The sequence shown here is derived from an EMBL/GenBank/DDBJ whole genome shotgun (WGS) entry which is preliminary data.</text>
</comment>
<dbReference type="OrthoDB" id="1652387at2"/>
<gene>
    <name evidence="1" type="ORF">EBO34_14970</name>
</gene>
<proteinExistence type="predicted"/>
<protein>
    <submittedName>
        <fullName evidence="1">CxxH/CxxC protein</fullName>
    </submittedName>
</protein>
<name>A0A3M7TSL0_9BACI</name>
<dbReference type="Proteomes" id="UP000278746">
    <property type="component" value="Unassembled WGS sequence"/>
</dbReference>
<sequence>MYFSCSEHIDMAIEDIVDYYALPPKIDKLTEEEQLSTACKYCDSKALYRIDK</sequence>
<dbReference type="NCBIfam" id="TIGR04129">
    <property type="entry name" value="CxxH_BA5709"/>
    <property type="match status" value="1"/>
</dbReference>
<reference evidence="1 2" key="1">
    <citation type="submission" date="2018-10" db="EMBL/GenBank/DDBJ databases">
        <title>Bacillus Keqinensis sp. nov., a moderately halophilic bacterium isolated from a saline-alkaline lake.</title>
        <authorList>
            <person name="Wang H."/>
        </authorList>
    </citation>
    <scope>NUCLEOTIDE SEQUENCE [LARGE SCALE GENOMIC DNA]</scope>
    <source>
        <strain evidence="1 2">KQ-3</strain>
    </source>
</reference>
<dbReference type="Pfam" id="PF14116">
    <property type="entry name" value="YyzF"/>
    <property type="match status" value="1"/>
</dbReference>
<organism evidence="1 2">
    <name type="scientific">Alteribacter keqinensis</name>
    <dbReference type="NCBI Taxonomy" id="2483800"/>
    <lineage>
        <taxon>Bacteria</taxon>
        <taxon>Bacillati</taxon>
        <taxon>Bacillota</taxon>
        <taxon>Bacilli</taxon>
        <taxon>Bacillales</taxon>
        <taxon>Bacillaceae</taxon>
        <taxon>Alteribacter</taxon>
    </lineage>
</organism>
<evidence type="ECO:0000313" key="2">
    <source>
        <dbReference type="Proteomes" id="UP000278746"/>
    </source>
</evidence>
<dbReference type="InterPro" id="IPR025626">
    <property type="entry name" value="YyzF"/>
</dbReference>
<dbReference type="AlphaFoldDB" id="A0A3M7TSL0"/>
<keyword evidence="2" id="KW-1185">Reference proteome</keyword>